<dbReference type="Proteomes" id="UP000499080">
    <property type="component" value="Unassembled WGS sequence"/>
</dbReference>
<dbReference type="AlphaFoldDB" id="A0A4Y2UNA4"/>
<gene>
    <name evidence="1" type="ORF">AVEN_170616_1</name>
</gene>
<keyword evidence="2" id="KW-1185">Reference proteome</keyword>
<protein>
    <submittedName>
        <fullName evidence="1">Uncharacterized protein</fullName>
    </submittedName>
</protein>
<evidence type="ECO:0000313" key="1">
    <source>
        <dbReference type="EMBL" id="GBO13712.1"/>
    </source>
</evidence>
<organism evidence="1 2">
    <name type="scientific">Araneus ventricosus</name>
    <name type="common">Orbweaver spider</name>
    <name type="synonym">Epeira ventricosa</name>
    <dbReference type="NCBI Taxonomy" id="182803"/>
    <lineage>
        <taxon>Eukaryota</taxon>
        <taxon>Metazoa</taxon>
        <taxon>Ecdysozoa</taxon>
        <taxon>Arthropoda</taxon>
        <taxon>Chelicerata</taxon>
        <taxon>Arachnida</taxon>
        <taxon>Araneae</taxon>
        <taxon>Araneomorphae</taxon>
        <taxon>Entelegynae</taxon>
        <taxon>Araneoidea</taxon>
        <taxon>Araneidae</taxon>
        <taxon>Araneus</taxon>
    </lineage>
</organism>
<dbReference type="EMBL" id="BGPR01037971">
    <property type="protein sequence ID" value="GBO13712.1"/>
    <property type="molecule type" value="Genomic_DNA"/>
</dbReference>
<accession>A0A4Y2UNA4</accession>
<reference evidence="1 2" key="1">
    <citation type="journal article" date="2019" name="Sci. Rep.">
        <title>Orb-weaving spider Araneus ventricosus genome elucidates the spidroin gene catalogue.</title>
        <authorList>
            <person name="Kono N."/>
            <person name="Nakamura H."/>
            <person name="Ohtoshi R."/>
            <person name="Moran D.A.P."/>
            <person name="Shinohara A."/>
            <person name="Yoshida Y."/>
            <person name="Fujiwara M."/>
            <person name="Mori M."/>
            <person name="Tomita M."/>
            <person name="Arakawa K."/>
        </authorList>
    </citation>
    <scope>NUCLEOTIDE SEQUENCE [LARGE SCALE GENOMIC DNA]</scope>
</reference>
<comment type="caution">
    <text evidence="1">The sequence shown here is derived from an EMBL/GenBank/DDBJ whole genome shotgun (WGS) entry which is preliminary data.</text>
</comment>
<evidence type="ECO:0000313" key="2">
    <source>
        <dbReference type="Proteomes" id="UP000499080"/>
    </source>
</evidence>
<proteinExistence type="predicted"/>
<sequence length="91" mass="10339">MTSAHYPLWFYSSTVCLYAARSFPLRERIQYIFRDRKVVGEPNINACVVDSCGPSTGELGYSVCRICKAKSFSEPCALACWKRSEGRFSLR</sequence>
<name>A0A4Y2UNA4_ARAVE</name>